<dbReference type="SUPFAM" id="SSF52540">
    <property type="entry name" value="P-loop containing nucleoside triphosphate hydrolases"/>
    <property type="match status" value="1"/>
</dbReference>
<dbReference type="Pfam" id="PF21185">
    <property type="entry name" value="RecD_N"/>
    <property type="match status" value="1"/>
</dbReference>
<comment type="subunit">
    <text evidence="11">Heterotrimer of RecB, RecC and RecD. All subunits contribute to DNA-binding.</text>
</comment>
<keyword evidence="7 11" id="KW-0067">ATP-binding</keyword>
<dbReference type="EC" id="5.6.2.3" evidence="11"/>
<feature type="domain" description="UvrD-like helicase C-terminal" evidence="12">
    <location>
        <begin position="606"/>
        <end position="653"/>
    </location>
</feature>
<evidence type="ECO:0000256" key="2">
    <source>
        <dbReference type="ARBA" id="ARBA00022741"/>
    </source>
</evidence>
<keyword evidence="3 11" id="KW-0227">DNA damage</keyword>
<dbReference type="HAMAP" id="MF_01487">
    <property type="entry name" value="RecD"/>
    <property type="match status" value="1"/>
</dbReference>
<evidence type="ECO:0000313" key="15">
    <source>
        <dbReference type="Proteomes" id="UP001139646"/>
    </source>
</evidence>
<dbReference type="Gene3D" id="1.10.10.1020">
    <property type="entry name" value="RecBCD complex, subunit RecD, N-terminal domain"/>
    <property type="match status" value="1"/>
</dbReference>
<comment type="caution">
    <text evidence="14">The sequence shown here is derived from an EMBL/GenBank/DDBJ whole genome shotgun (WGS) entry which is preliminary data.</text>
</comment>
<name>A0ABS9X231_9GAMM</name>
<evidence type="ECO:0000313" key="14">
    <source>
        <dbReference type="EMBL" id="MCI2284300.1"/>
    </source>
</evidence>
<keyword evidence="8 11" id="KW-0238">DNA-binding</keyword>
<dbReference type="Gene3D" id="3.40.50.300">
    <property type="entry name" value="P-loop containing nucleotide triphosphate hydrolases"/>
    <property type="match status" value="3"/>
</dbReference>
<dbReference type="EMBL" id="JAKKSL010000002">
    <property type="protein sequence ID" value="MCI2284300.1"/>
    <property type="molecule type" value="Genomic_DNA"/>
</dbReference>
<protein>
    <recommendedName>
        <fullName evidence="11">RecBCD enzyme subunit RecD</fullName>
        <ecNumber evidence="11">5.6.2.3</ecNumber>
    </recommendedName>
    <alternativeName>
        <fullName evidence="11">DNA 5'-3' helicase subunit RecD</fullName>
    </alternativeName>
    <alternativeName>
        <fullName evidence="11">Exonuclease V subunit RecD</fullName>
        <shortName evidence="11">ExoV subunit RecD</shortName>
    </alternativeName>
    <alternativeName>
        <fullName evidence="11">Helicase/nuclease RecBCD subunit RecD</fullName>
    </alternativeName>
</protein>
<keyword evidence="9 11" id="KW-0234">DNA repair</keyword>
<comment type="similarity">
    <text evidence="11">Belongs to the RecD family.</text>
</comment>
<dbReference type="InterPro" id="IPR027417">
    <property type="entry name" value="P-loop_NTPase"/>
</dbReference>
<dbReference type="NCBIfam" id="TIGR01447">
    <property type="entry name" value="recD"/>
    <property type="match status" value="1"/>
</dbReference>
<keyword evidence="2 11" id="KW-0547">Nucleotide-binding</keyword>
<dbReference type="InterPro" id="IPR006344">
    <property type="entry name" value="RecD"/>
</dbReference>
<comment type="function">
    <text evidence="11">A helicase/nuclease that prepares dsDNA breaks (DSB) for recombinational DNA repair. Binds to DSBs and unwinds DNA via a highly rapid and processive ATP-dependent bidirectional helicase activity. Unwinds dsDNA until it encounters a Chi (crossover hotspot instigator) sequence from the 3' direction. Cuts ssDNA a few nucleotides 3' to the Chi site. The properties and activities of the enzyme are changed at Chi. The Chi-altered holoenzyme produces a long 3'-ssDNA overhang and facilitates RecA-binding to the ssDNA for homologous DNA recombination and repair. Holoenzyme degrades any linearized DNA that is unable to undergo homologous recombination. In the holoenzyme this subunit has ssDNA-dependent ATPase and 5'-3' helicase activity. When added to pre-assembled RecBC greatly stimulates nuclease activity and augments holoenzyme processivity. Negatively regulates the RecA-loading ability of RecBCD.</text>
</comment>
<evidence type="ECO:0000256" key="4">
    <source>
        <dbReference type="ARBA" id="ARBA00022801"/>
    </source>
</evidence>
<dbReference type="GO" id="GO:0008854">
    <property type="term" value="F:exodeoxyribonuclease V activity"/>
    <property type="evidence" value="ECO:0007669"/>
    <property type="project" value="UniProtKB-EC"/>
</dbReference>
<proteinExistence type="inferred from homology"/>
<sequence>MGKTYCNFAQAQQQLVNIEAIDYFFAKEMMWALNTRAEPAEAEPAKISAENMAIVYHLFMALSVSLRAGHTCLPITEVSRLAWGKAYDEQGQCSHEGFTFPNADTLSILCDELALSASAKQPIVFENNKLYIRRYYHFECQLAHDITKRLQNKTLASLDDISVIIKQLFPPELFPPRQAEKAPQHDIDWQKIAVANSINKNFTVIAGGPGTGKTYTVTKLLAALLMLHNKYNHSSTVHIKKNQTLEIALVAPTGKAARRLSESIIKAIAGFKGLIHDDILSMMPTQAKTIHRLLGVIPNSPNFRHNQDNLLSCDVLLIDEVSMVDLPMMARIFRALKPRSRIILLGDADQLPSVSVGSVLADIAPRPHCGYSDENLNYLSQVCQLNKSLLNSTFVNDKTKGERHHDHLSFLLKSRRFDGEGGIGKLAAHVIQGAATQSWQLLASSTEDCSVNNTDVNNNANEIEENQLALVDSNLTAWLSPLVKQYYQGIAQCGDISDAFSLLAKFRVLCVTRQGELGVDAINQWIKNLLINGVTNNQTGYHGMPIMINENDYRLGLFNGDIGLLWKTNDGQLMAYFETTDQPQTQNTKVLYKILLPSRLPKYDTVYAMTIHKTQGSEFEHVAMVLPKQAEHQLLSRELLYTGITRAKKQLTISSNRKTWQCAVETGIKRYSGLTL</sequence>
<evidence type="ECO:0000256" key="5">
    <source>
        <dbReference type="ARBA" id="ARBA00022806"/>
    </source>
</evidence>
<comment type="miscellaneous">
    <text evidence="11">In the RecBCD complex, RecB has a slow 3'-5' helicase, an exonuclease activity and loads RecA onto ssDNA, RecD has a fast 5'-3' helicase activity, while RecC stimulates the ATPase and processivity of the RecB helicase and contributes to recognition of the Chi site.</text>
</comment>
<evidence type="ECO:0000256" key="1">
    <source>
        <dbReference type="ARBA" id="ARBA00022722"/>
    </source>
</evidence>
<evidence type="ECO:0000256" key="8">
    <source>
        <dbReference type="ARBA" id="ARBA00023125"/>
    </source>
</evidence>
<keyword evidence="10 11" id="KW-0413">Isomerase</keyword>
<dbReference type="Proteomes" id="UP001139646">
    <property type="component" value="Unassembled WGS sequence"/>
</dbReference>
<keyword evidence="4 11" id="KW-0378">Hydrolase</keyword>
<dbReference type="Pfam" id="PF13245">
    <property type="entry name" value="AAA_19"/>
    <property type="match status" value="1"/>
</dbReference>
<evidence type="ECO:0000259" key="13">
    <source>
        <dbReference type="Pfam" id="PF21185"/>
    </source>
</evidence>
<dbReference type="Pfam" id="PF13538">
    <property type="entry name" value="UvrD_C_2"/>
    <property type="match status" value="1"/>
</dbReference>
<dbReference type="InterPro" id="IPR049550">
    <property type="entry name" value="RecD_N"/>
</dbReference>
<dbReference type="PANTHER" id="PTHR43788">
    <property type="entry name" value="DNA2/NAM7 HELICASE FAMILY MEMBER"/>
    <property type="match status" value="1"/>
</dbReference>
<evidence type="ECO:0000256" key="11">
    <source>
        <dbReference type="HAMAP-Rule" id="MF_01487"/>
    </source>
</evidence>
<dbReference type="PANTHER" id="PTHR43788:SF6">
    <property type="entry name" value="DNA HELICASE B"/>
    <property type="match status" value="1"/>
</dbReference>
<keyword evidence="15" id="KW-1185">Reference proteome</keyword>
<keyword evidence="5 11" id="KW-0347">Helicase</keyword>
<evidence type="ECO:0000256" key="6">
    <source>
        <dbReference type="ARBA" id="ARBA00022839"/>
    </source>
</evidence>
<gene>
    <name evidence="11 14" type="primary">recD</name>
    <name evidence="14" type="ORF">L3081_14055</name>
</gene>
<keyword evidence="1 11" id="KW-0540">Nuclease</keyword>
<dbReference type="CDD" id="cd17933">
    <property type="entry name" value="DEXSc_RecD-like"/>
    <property type="match status" value="1"/>
</dbReference>
<feature type="domain" description="RecBCD enzyme subunit RecD N-terminal" evidence="13">
    <location>
        <begin position="49"/>
        <end position="131"/>
    </location>
</feature>
<reference evidence="14" key="1">
    <citation type="submission" date="2022-01" db="EMBL/GenBank/DDBJ databases">
        <title>Colwellia maritima, isolated from seawater.</title>
        <authorList>
            <person name="Kristyanto S."/>
            <person name="Jung J."/>
            <person name="Jeon C.O."/>
        </authorList>
    </citation>
    <scope>NUCLEOTIDE SEQUENCE</scope>
    <source>
        <strain evidence="14">MSW7</strain>
    </source>
</reference>
<evidence type="ECO:0000256" key="7">
    <source>
        <dbReference type="ARBA" id="ARBA00022840"/>
    </source>
</evidence>
<organism evidence="14 15">
    <name type="scientific">Colwellia maritima</name>
    <dbReference type="NCBI Taxonomy" id="2912588"/>
    <lineage>
        <taxon>Bacteria</taxon>
        <taxon>Pseudomonadati</taxon>
        <taxon>Pseudomonadota</taxon>
        <taxon>Gammaproteobacteria</taxon>
        <taxon>Alteromonadales</taxon>
        <taxon>Colwelliaceae</taxon>
        <taxon>Colwellia</taxon>
    </lineage>
</organism>
<keyword evidence="6 11" id="KW-0269">Exonuclease</keyword>
<dbReference type="InterPro" id="IPR027785">
    <property type="entry name" value="UvrD-like_helicase_C"/>
</dbReference>
<comment type="catalytic activity">
    <reaction evidence="11">
        <text>ATP + H2O = ADP + phosphate + H(+)</text>
        <dbReference type="Rhea" id="RHEA:13065"/>
        <dbReference type="ChEBI" id="CHEBI:15377"/>
        <dbReference type="ChEBI" id="CHEBI:15378"/>
        <dbReference type="ChEBI" id="CHEBI:30616"/>
        <dbReference type="ChEBI" id="CHEBI:43474"/>
        <dbReference type="ChEBI" id="CHEBI:456216"/>
        <dbReference type="EC" id="5.6.2.3"/>
    </reaction>
</comment>
<evidence type="ECO:0000259" key="12">
    <source>
        <dbReference type="Pfam" id="PF13538"/>
    </source>
</evidence>
<evidence type="ECO:0000256" key="10">
    <source>
        <dbReference type="ARBA" id="ARBA00023235"/>
    </source>
</evidence>
<dbReference type="InterPro" id="IPR050534">
    <property type="entry name" value="Coronavir_polyprotein_1ab"/>
</dbReference>
<accession>A0ABS9X231</accession>
<dbReference type="RefSeq" id="WP_242286743.1">
    <property type="nucleotide sequence ID" value="NZ_JAKKSL010000002.1"/>
</dbReference>
<evidence type="ECO:0000256" key="9">
    <source>
        <dbReference type="ARBA" id="ARBA00023204"/>
    </source>
</evidence>
<evidence type="ECO:0000256" key="3">
    <source>
        <dbReference type="ARBA" id="ARBA00022763"/>
    </source>
</evidence>
<dbReference type="CDD" id="cd18809">
    <property type="entry name" value="SF1_C_RecD"/>
    <property type="match status" value="1"/>
</dbReference>
<dbReference type="InterPro" id="IPR041851">
    <property type="entry name" value="RecD_N_sf"/>
</dbReference>
<feature type="binding site" evidence="11">
    <location>
        <begin position="207"/>
        <end position="214"/>
    </location>
    <ligand>
        <name>ATP</name>
        <dbReference type="ChEBI" id="CHEBI:30616"/>
    </ligand>
</feature>